<dbReference type="GO" id="GO:0005975">
    <property type="term" value="P:carbohydrate metabolic process"/>
    <property type="evidence" value="ECO:0007669"/>
    <property type="project" value="InterPro"/>
</dbReference>
<sequence length="1465" mass="163233">MANLDTPLKKGSSRKLQKRNPNLNRLPSSHIPSRLRLGADAQEDVTAPTRGHNAPAQYMNQSIFSMIAAAGSRTDFNARFDESSDSDDEIIEKEQTTTEGESHAAPRGTESKAAQAVTRKDGKTSKSQRLLGGRPVQSLERPSSRPARLEEIEPPPRQSPSPQSDATSKSSRSNPRDAPVLSRLITAEAEFQECAEAGEEGSSSPRGQKSRSRRESSPQTLLATRLMEIFGFEKPEQVVAEYPCWLLQSVLLQGYLYITEHHICFYAYLPKKSHTVSKTGYLSKKGRTTSKYKRYWFSLKGDVLSYYSDPSNLYFPSGNIDLRYSMSAGFSSEKSKQKECKDFSVTTDHRTYHFRADSASSAKEWVQTLQKTVFRSHNDGDSVKISLPVDNIIDFEESPVVEFAETVKIRVIESGDSYAIDEYFFSFFSFGQDALQVLGGLLTEAPTGRTSEDLWSPTRRGDTMLSPQAMSSARRHSSDVVSGSPRAQSSPPLKDNVRTTLLPFSLGSDGRMPPGMSGEFSRGDSPSRSSGDFGGEYGRASFDRGRRSGSTSRLDVSKSRRTGRSPLARHHDSEDSYVQSIDKETDSSTAPLSPGVEAQMSASQILSRSDVFHPRAAHRMETFTSLSTEPTRKSSEAGTILSSSPRRETTSPIPIRWMADAAGHASNDRRATAPEDVVFSELERDKKLSRNDPPPTLQDLVKAGTYPLQRAGALADYLKNRSVSMRKLLATESMSYLEKVSGMWAGNRKHYGENEGIVPDDKGIDPEDEEANVGHGDRFRAHFALPTTEKLQATYFGFIHRVLPLYGKIYISNRKFCFRSLLPGTRTKLVLPLKDIENVDKEKGFRFGYHGLVLVIRGHEELFFEFSSAEHRDDCTVTLLHSLETARYMAESGLLAQQDEDDAEIAKEEHRMLQEARRISAGEHHLVLPDTAETIYSHEESPPVLFDDPHASIINFKPTTPLRITCLTVGSRGDVQPYIALCKGLLAEGHKPRIATHAEFGAWVRKHGIEFRPVDGDPAELMRICVENGMFTYSFLREASAKFRTWIDELLTSAWHACQDSDLLIESPSAMAGIHIAEALGIPYFRAFTMPWTRTRAYPHAFAVPEHKIGGAYNYYSYVMFDNVFWKAIAGQVNRWRKKELGLRSTNLDKMQPNKVPFLYNFSPHVVVPPLDYSDWVRVTGYWFLNEAQGWTPPAELTAFIQKARDDHKKLVYIGFGSIVVSDPAALTKTVVDSVIKADVRCILSKGWSDRLGDPAAVKTEVPLPPEILQIKSAPHDWLFAQIDAAVHHGGAGTTGASLRAGVPTVIKPFFGDQFFSGSRVEDLGVGICLKKVNVSLFSRALWEATHSERMIVKARLLGEQIRKEDGVQTAIRAIYRDLEYAKTLIKPRPAIEGSAAIAAADFDDGGDIEESWTFIGDESDPELQRRMHDWESPARGRAPRVSMDRAGLRAVQGVEPVRKHSVKR</sequence>
<keyword evidence="9" id="KW-0808">Transferase</keyword>
<dbReference type="GO" id="GO:0016906">
    <property type="term" value="F:sterol 3-beta-glucosyltransferase activity"/>
    <property type="evidence" value="ECO:0007669"/>
    <property type="project" value="UniProtKB-EC"/>
</dbReference>
<feature type="region of interest" description="Disordered" evidence="22">
    <location>
        <begin position="446"/>
        <end position="597"/>
    </location>
</feature>
<dbReference type="EC" id="2.4.1.173" evidence="4"/>
<evidence type="ECO:0000256" key="17">
    <source>
        <dbReference type="ARBA" id="ARBA00023221"/>
    </source>
</evidence>
<accession>A0A0D2IMA8</accession>
<feature type="region of interest" description="Disordered" evidence="22">
    <location>
        <begin position="1424"/>
        <end position="1447"/>
    </location>
</feature>
<keyword evidence="6" id="KW-0963">Cytoplasm</keyword>
<dbReference type="SMART" id="SM00233">
    <property type="entry name" value="PH"/>
    <property type="match status" value="1"/>
</dbReference>
<feature type="compositionally biased region" description="Basic and acidic residues" evidence="22">
    <location>
        <begin position="1424"/>
        <end position="1435"/>
    </location>
</feature>
<dbReference type="InterPro" id="IPR004276">
    <property type="entry name" value="GlycoTrans_28_N"/>
</dbReference>
<evidence type="ECO:0000256" key="13">
    <source>
        <dbReference type="ARBA" id="ARBA00023011"/>
    </source>
</evidence>
<dbReference type="CDD" id="cd03784">
    <property type="entry name" value="GT1_Gtf-like"/>
    <property type="match status" value="1"/>
</dbReference>
<evidence type="ECO:0000256" key="21">
    <source>
        <dbReference type="ARBA" id="ARBA00059773"/>
    </source>
</evidence>
<proteinExistence type="inferred from homology"/>
<gene>
    <name evidence="24" type="ORF">Z518_04865</name>
</gene>
<dbReference type="CDD" id="cd13215">
    <property type="entry name" value="PH-GRAM1_AGT26"/>
    <property type="match status" value="1"/>
</dbReference>
<keyword evidence="8" id="KW-0328">Glycosyltransferase</keyword>
<dbReference type="Pfam" id="PF06722">
    <property type="entry name" value="EryCIII-like_C"/>
    <property type="match status" value="1"/>
</dbReference>
<evidence type="ECO:0000256" key="10">
    <source>
        <dbReference type="ARBA" id="ARBA00022737"/>
    </source>
</evidence>
<dbReference type="VEuPathDB" id="FungiDB:Z518_04865"/>
<keyword evidence="10" id="KW-0677">Repeat</keyword>
<comment type="catalytic activity">
    <reaction evidence="19">
        <text>ergosterol + UDP-alpha-D-glucose = ergosteryl 3-beta-D-glucoside + UDP + H(+)</text>
        <dbReference type="Rhea" id="RHEA:61836"/>
        <dbReference type="ChEBI" id="CHEBI:15378"/>
        <dbReference type="ChEBI" id="CHEBI:16933"/>
        <dbReference type="ChEBI" id="CHEBI:52973"/>
        <dbReference type="ChEBI" id="CHEBI:58223"/>
        <dbReference type="ChEBI" id="CHEBI:58885"/>
    </reaction>
    <physiologicalReaction direction="left-to-right" evidence="19">
        <dbReference type="Rhea" id="RHEA:61837"/>
    </physiologicalReaction>
</comment>
<dbReference type="FunFam" id="2.30.29.30:FF:000391">
    <property type="entry name" value="Sterol 3-beta-glucosyltransferase"/>
    <property type="match status" value="1"/>
</dbReference>
<dbReference type="InterPro" id="IPR010610">
    <property type="entry name" value="EryCIII-like_C"/>
</dbReference>
<dbReference type="GO" id="GO:0016126">
    <property type="term" value="P:sterol biosynthetic process"/>
    <property type="evidence" value="ECO:0007669"/>
    <property type="project" value="UniProtKB-KW"/>
</dbReference>
<dbReference type="FunFam" id="3.40.50.2000:FF:000009">
    <property type="entry name" value="Sterol 3-beta-glucosyltransferase UGT80A2"/>
    <property type="match status" value="1"/>
</dbReference>
<dbReference type="InterPro" id="IPR048066">
    <property type="entry name" value="ATG26_PH_GRAM1"/>
</dbReference>
<evidence type="ECO:0000256" key="16">
    <source>
        <dbReference type="ARBA" id="ARBA00023166"/>
    </source>
</evidence>
<evidence type="ECO:0000313" key="25">
    <source>
        <dbReference type="Proteomes" id="UP000053617"/>
    </source>
</evidence>
<dbReference type="Pfam" id="PF02893">
    <property type="entry name" value="GRAM"/>
    <property type="match status" value="2"/>
</dbReference>
<dbReference type="SUPFAM" id="SSF53756">
    <property type="entry name" value="UDP-Glycosyltransferase/glycogen phosphorylase"/>
    <property type="match status" value="1"/>
</dbReference>
<dbReference type="SUPFAM" id="SSF50729">
    <property type="entry name" value="PH domain-like"/>
    <property type="match status" value="1"/>
</dbReference>
<evidence type="ECO:0000256" key="4">
    <source>
        <dbReference type="ARBA" id="ARBA00012650"/>
    </source>
</evidence>
<dbReference type="InterPro" id="IPR002213">
    <property type="entry name" value="UDP_glucos_trans"/>
</dbReference>
<evidence type="ECO:0000256" key="18">
    <source>
        <dbReference type="ARBA" id="ARBA00029843"/>
    </source>
</evidence>
<dbReference type="GO" id="GO:0006914">
    <property type="term" value="P:autophagy"/>
    <property type="evidence" value="ECO:0007669"/>
    <property type="project" value="UniProtKB-KW"/>
</dbReference>
<feature type="compositionally biased region" description="Polar residues" evidence="22">
    <location>
        <begin position="479"/>
        <end position="491"/>
    </location>
</feature>
<dbReference type="InterPro" id="IPR050426">
    <property type="entry name" value="Glycosyltransferase_28"/>
</dbReference>
<dbReference type="InterPro" id="IPR011993">
    <property type="entry name" value="PH-like_dom_sf"/>
</dbReference>
<evidence type="ECO:0000256" key="9">
    <source>
        <dbReference type="ARBA" id="ARBA00022679"/>
    </source>
</evidence>
<dbReference type="InterPro" id="IPR048065">
    <property type="entry name" value="ATG26_PH_GRAM2"/>
</dbReference>
<dbReference type="GO" id="GO:0005737">
    <property type="term" value="C:cytoplasm"/>
    <property type="evidence" value="ECO:0007669"/>
    <property type="project" value="UniProtKB-SubCell"/>
</dbReference>
<dbReference type="CDD" id="cd13216">
    <property type="entry name" value="PH-GRAM2_AGT26"/>
    <property type="match status" value="1"/>
</dbReference>
<keyword evidence="17" id="KW-0753">Steroid metabolism</keyword>
<dbReference type="Gene3D" id="2.30.29.30">
    <property type="entry name" value="Pleckstrin-homology domain (PH domain)/Phosphotyrosine-binding domain (PTB)"/>
    <property type="match status" value="3"/>
</dbReference>
<dbReference type="Pfam" id="PF03033">
    <property type="entry name" value="Glyco_transf_28"/>
    <property type="match status" value="1"/>
</dbReference>
<name>A0A0D2IMA8_9EURO</name>
<evidence type="ECO:0000256" key="20">
    <source>
        <dbReference type="ARBA" id="ARBA00049453"/>
    </source>
</evidence>
<feature type="domain" description="PH" evidence="23">
    <location>
        <begin position="275"/>
        <end position="374"/>
    </location>
</feature>
<evidence type="ECO:0000256" key="19">
    <source>
        <dbReference type="ARBA" id="ARBA00047886"/>
    </source>
</evidence>
<dbReference type="InterPro" id="IPR004182">
    <property type="entry name" value="GRAM"/>
</dbReference>
<comment type="similarity">
    <text evidence="3">Belongs to the glycosyltransferase 28 family.</text>
</comment>
<evidence type="ECO:0000256" key="2">
    <source>
        <dbReference type="ARBA" id="ARBA00004496"/>
    </source>
</evidence>
<comment type="subcellular location">
    <subcellularLocation>
        <location evidence="2">Cytoplasm</location>
    </subcellularLocation>
    <subcellularLocation>
        <location evidence="1">Membrane</location>
        <topology evidence="1">Peripheral membrane protein</topology>
    </subcellularLocation>
</comment>
<evidence type="ECO:0000256" key="5">
    <source>
        <dbReference type="ARBA" id="ARBA00017894"/>
    </source>
</evidence>
<feature type="region of interest" description="Disordered" evidence="22">
    <location>
        <begin position="78"/>
        <end position="178"/>
    </location>
</feature>
<dbReference type="FunFam" id="2.30.29.30:FF:000303">
    <property type="entry name" value="Sterol 3-beta-glucosyltransferase"/>
    <property type="match status" value="1"/>
</dbReference>
<feature type="region of interest" description="Disordered" evidence="22">
    <location>
        <begin position="194"/>
        <end position="219"/>
    </location>
</feature>
<feature type="region of interest" description="Disordered" evidence="22">
    <location>
        <begin position="1"/>
        <end position="54"/>
    </location>
</feature>
<reference evidence="24 25" key="1">
    <citation type="submission" date="2015-01" db="EMBL/GenBank/DDBJ databases">
        <title>The Genome Sequence of Rhinocladiella mackenzie CBS 650.93.</title>
        <authorList>
            <consortium name="The Broad Institute Genomics Platform"/>
            <person name="Cuomo C."/>
            <person name="de Hoog S."/>
            <person name="Gorbushina A."/>
            <person name="Stielow B."/>
            <person name="Teixiera M."/>
            <person name="Abouelleil A."/>
            <person name="Chapman S.B."/>
            <person name="Priest M."/>
            <person name="Young S.K."/>
            <person name="Wortman J."/>
            <person name="Nusbaum C."/>
            <person name="Birren B."/>
        </authorList>
    </citation>
    <scope>NUCLEOTIDE SEQUENCE [LARGE SCALE GENOMIC DNA]</scope>
    <source>
        <strain evidence="24 25">CBS 650.93</strain>
    </source>
</reference>
<keyword evidence="16" id="KW-1207">Sterol metabolism</keyword>
<dbReference type="HOGENOM" id="CLU_000537_6_0_1"/>
<keyword evidence="11" id="KW-0752">Steroid biosynthesis</keyword>
<evidence type="ECO:0000256" key="1">
    <source>
        <dbReference type="ARBA" id="ARBA00004170"/>
    </source>
</evidence>
<dbReference type="OrthoDB" id="10261837at2759"/>
<evidence type="ECO:0000256" key="7">
    <source>
        <dbReference type="ARBA" id="ARBA00022516"/>
    </source>
</evidence>
<dbReference type="EMBL" id="KN847477">
    <property type="protein sequence ID" value="KIX06889.1"/>
    <property type="molecule type" value="Genomic_DNA"/>
</dbReference>
<organism evidence="24 25">
    <name type="scientific">Rhinocladiella mackenziei CBS 650.93</name>
    <dbReference type="NCBI Taxonomy" id="1442369"/>
    <lineage>
        <taxon>Eukaryota</taxon>
        <taxon>Fungi</taxon>
        <taxon>Dikarya</taxon>
        <taxon>Ascomycota</taxon>
        <taxon>Pezizomycotina</taxon>
        <taxon>Eurotiomycetes</taxon>
        <taxon>Chaetothyriomycetidae</taxon>
        <taxon>Chaetothyriales</taxon>
        <taxon>Herpotrichiellaceae</taxon>
        <taxon>Rhinocladiella</taxon>
    </lineage>
</organism>
<dbReference type="Gene3D" id="3.40.50.2000">
    <property type="entry name" value="Glycogen Phosphorylase B"/>
    <property type="match status" value="2"/>
</dbReference>
<evidence type="ECO:0000256" key="8">
    <source>
        <dbReference type="ARBA" id="ARBA00022676"/>
    </source>
</evidence>
<comment type="catalytic activity">
    <reaction evidence="20">
        <text>a sterol + UDP-alpha-D-glucose = a sterol 3-beta-D-glucoside + UDP + H(+)</text>
        <dbReference type="Rhea" id="RHEA:22724"/>
        <dbReference type="ChEBI" id="CHEBI:15378"/>
        <dbReference type="ChEBI" id="CHEBI:15889"/>
        <dbReference type="ChEBI" id="CHEBI:37424"/>
        <dbReference type="ChEBI" id="CHEBI:58223"/>
        <dbReference type="ChEBI" id="CHEBI:58885"/>
        <dbReference type="EC" id="2.4.1.173"/>
    </reaction>
    <physiologicalReaction direction="left-to-right" evidence="20">
        <dbReference type="Rhea" id="RHEA:22725"/>
    </physiologicalReaction>
</comment>
<dbReference type="GO" id="GO:0016020">
    <property type="term" value="C:membrane"/>
    <property type="evidence" value="ECO:0007669"/>
    <property type="project" value="UniProtKB-SubCell"/>
</dbReference>
<keyword evidence="12" id="KW-0072">Autophagy</keyword>
<dbReference type="PANTHER" id="PTHR48050:SF25">
    <property type="entry name" value="STEROL 3-BETA-GLUCOSYLTRANSFERASE"/>
    <property type="match status" value="1"/>
</dbReference>
<dbReference type="GeneID" id="25292936"/>
<dbReference type="PROSITE" id="PS50003">
    <property type="entry name" value="PH_DOMAIN"/>
    <property type="match status" value="1"/>
</dbReference>
<keyword evidence="15" id="KW-0472">Membrane</keyword>
<dbReference type="FunFam" id="3.40.50.2000:FF:000029">
    <property type="entry name" value="Sterol 3-beta-glucosyltransferase"/>
    <property type="match status" value="1"/>
</dbReference>
<keyword evidence="25" id="KW-1185">Reference proteome</keyword>
<evidence type="ECO:0000256" key="15">
    <source>
        <dbReference type="ARBA" id="ARBA00023136"/>
    </source>
</evidence>
<evidence type="ECO:0000256" key="11">
    <source>
        <dbReference type="ARBA" id="ARBA00022955"/>
    </source>
</evidence>
<evidence type="ECO:0000313" key="24">
    <source>
        <dbReference type="EMBL" id="KIX06889.1"/>
    </source>
</evidence>
<dbReference type="SMART" id="SM00568">
    <property type="entry name" value="GRAM"/>
    <property type="match status" value="2"/>
</dbReference>
<dbReference type="Pfam" id="PF00169">
    <property type="entry name" value="PH"/>
    <property type="match status" value="1"/>
</dbReference>
<feature type="compositionally biased region" description="Basic and acidic residues" evidence="22">
    <location>
        <begin position="92"/>
        <end position="104"/>
    </location>
</feature>
<dbReference type="Proteomes" id="UP000053617">
    <property type="component" value="Unassembled WGS sequence"/>
</dbReference>
<evidence type="ECO:0000256" key="14">
    <source>
        <dbReference type="ARBA" id="ARBA00023098"/>
    </source>
</evidence>
<keyword evidence="7" id="KW-0444">Lipid biosynthesis</keyword>
<evidence type="ECO:0000256" key="6">
    <source>
        <dbReference type="ARBA" id="ARBA00022490"/>
    </source>
</evidence>
<evidence type="ECO:0000259" key="23">
    <source>
        <dbReference type="PROSITE" id="PS50003"/>
    </source>
</evidence>
<evidence type="ECO:0000256" key="22">
    <source>
        <dbReference type="SAM" id="MobiDB-lite"/>
    </source>
</evidence>
<comment type="function">
    <text evidence="21">Sterol glycosyltransferase responsible for the glycosylation of ergosterol to form ergosterol-glucoside.</text>
</comment>
<dbReference type="STRING" id="1442369.A0A0D2IMA8"/>
<feature type="compositionally biased region" description="Polar residues" evidence="22">
    <location>
        <begin position="19"/>
        <end position="31"/>
    </location>
</feature>
<dbReference type="PANTHER" id="PTHR48050">
    <property type="entry name" value="STEROL 3-BETA-GLUCOSYLTRANSFERASE"/>
    <property type="match status" value="1"/>
</dbReference>
<protein>
    <recommendedName>
        <fullName evidence="5">Sterol 3-beta-glucosyltransferase</fullName>
        <ecNumber evidence="4">2.4.1.173</ecNumber>
    </recommendedName>
    <alternativeName>
        <fullName evidence="18">Autophagy-related protein 26</fullName>
    </alternativeName>
</protein>
<keyword evidence="14" id="KW-0443">Lipid metabolism</keyword>
<keyword evidence="13" id="KW-0756">Sterol biosynthesis</keyword>
<feature type="region of interest" description="Disordered" evidence="22">
    <location>
        <begin position="625"/>
        <end position="650"/>
    </location>
</feature>
<dbReference type="RefSeq" id="XP_013274025.1">
    <property type="nucleotide sequence ID" value="XM_013418571.1"/>
</dbReference>
<evidence type="ECO:0000256" key="3">
    <source>
        <dbReference type="ARBA" id="ARBA00006962"/>
    </source>
</evidence>
<dbReference type="InterPro" id="IPR001849">
    <property type="entry name" value="PH_domain"/>
</dbReference>
<evidence type="ECO:0000256" key="12">
    <source>
        <dbReference type="ARBA" id="ARBA00023006"/>
    </source>
</evidence>